<protein>
    <submittedName>
        <fullName evidence="3">Uncharacterized protein</fullName>
    </submittedName>
</protein>
<comment type="caution">
    <text evidence="3">The sequence shown here is derived from an EMBL/GenBank/DDBJ whole genome shotgun (WGS) entry which is preliminary data.</text>
</comment>
<feature type="chain" id="PRO_5013843319" evidence="2">
    <location>
        <begin position="23"/>
        <end position="180"/>
    </location>
</feature>
<name>A0A2H0TVT9_9BACT</name>
<sequence>MLNRISFALVLVLLASCGSAEQQDTAHPIPSEDMMILVGHVYCHPVLRQWCETTRPCEVSSFPGNLATILGSDGSVMLVTPGGNPFHFQRGAFKLLDGTFQDGNTERGVYQWILAEQGEYLLAADPCAARVYIVHFPLPPEKTSQEGAASPLGGSEDSSDVPLPAEWVPGTLECFDPARE</sequence>
<dbReference type="PROSITE" id="PS51257">
    <property type="entry name" value="PROKAR_LIPOPROTEIN"/>
    <property type="match status" value="1"/>
</dbReference>
<organism evidence="3 4">
    <name type="scientific">Candidatus Magasanikbacteria bacterium CG10_big_fil_rev_8_21_14_0_10_42_10</name>
    <dbReference type="NCBI Taxonomy" id="1974649"/>
    <lineage>
        <taxon>Bacteria</taxon>
        <taxon>Candidatus Magasanikiibacteriota</taxon>
    </lineage>
</organism>
<dbReference type="EMBL" id="PFBY01000034">
    <property type="protein sequence ID" value="PIR76280.1"/>
    <property type="molecule type" value="Genomic_DNA"/>
</dbReference>
<proteinExistence type="predicted"/>
<evidence type="ECO:0000313" key="4">
    <source>
        <dbReference type="Proteomes" id="UP000231530"/>
    </source>
</evidence>
<feature type="signal peptide" evidence="2">
    <location>
        <begin position="1"/>
        <end position="22"/>
    </location>
</feature>
<keyword evidence="2" id="KW-0732">Signal</keyword>
<dbReference type="Proteomes" id="UP000231530">
    <property type="component" value="Unassembled WGS sequence"/>
</dbReference>
<accession>A0A2H0TVT9</accession>
<evidence type="ECO:0000256" key="2">
    <source>
        <dbReference type="SAM" id="SignalP"/>
    </source>
</evidence>
<evidence type="ECO:0000313" key="3">
    <source>
        <dbReference type="EMBL" id="PIR76280.1"/>
    </source>
</evidence>
<gene>
    <name evidence="3" type="ORF">COU32_02915</name>
</gene>
<reference evidence="4" key="1">
    <citation type="submission" date="2017-09" db="EMBL/GenBank/DDBJ databases">
        <title>Depth-based differentiation of microbial function through sediment-hosted aquifers and enrichment of novel symbionts in the deep terrestrial subsurface.</title>
        <authorList>
            <person name="Probst A.J."/>
            <person name="Ladd B."/>
            <person name="Jarett J.K."/>
            <person name="Geller-Mcgrath D.E."/>
            <person name="Sieber C.M.K."/>
            <person name="Emerson J.B."/>
            <person name="Anantharaman K."/>
            <person name="Thomas B.C."/>
            <person name="Malmstrom R."/>
            <person name="Stieglmeier M."/>
            <person name="Klingl A."/>
            <person name="Woyke T."/>
            <person name="Ryan C.M."/>
            <person name="Banfield J.F."/>
        </authorList>
    </citation>
    <scope>NUCLEOTIDE SEQUENCE [LARGE SCALE GENOMIC DNA]</scope>
</reference>
<dbReference type="AlphaFoldDB" id="A0A2H0TVT9"/>
<evidence type="ECO:0000256" key="1">
    <source>
        <dbReference type="SAM" id="MobiDB-lite"/>
    </source>
</evidence>
<feature type="region of interest" description="Disordered" evidence="1">
    <location>
        <begin position="143"/>
        <end position="168"/>
    </location>
</feature>